<dbReference type="RefSeq" id="WP_098126462.1">
    <property type="nucleotide sequence ID" value="NZ_NUAN01000071.1"/>
</dbReference>
<proteinExistence type="predicted"/>
<sequence length="82" mass="9774">MGMRKCDSCSGWYNQQDKEKHCWSCQEQGKDKPEMVHLVYEEESIGSAKVVFVRRNEVDAKADVDFRVKQNIKSWYETHFLR</sequence>
<dbReference type="Proteomes" id="UP000220691">
    <property type="component" value="Unassembled WGS sequence"/>
</dbReference>
<gene>
    <name evidence="1" type="ORF">CN553_12700</name>
</gene>
<comment type="caution">
    <text evidence="1">The sequence shown here is derived from an EMBL/GenBank/DDBJ whole genome shotgun (WGS) entry which is preliminary data.</text>
</comment>
<dbReference type="EMBL" id="NUAN01000071">
    <property type="protein sequence ID" value="PEN97890.1"/>
    <property type="molecule type" value="Genomic_DNA"/>
</dbReference>
<accession>A0A9X6YMM9</accession>
<organism evidence="1 2">
    <name type="scientific">Bacillus cereus</name>
    <dbReference type="NCBI Taxonomy" id="1396"/>
    <lineage>
        <taxon>Bacteria</taxon>
        <taxon>Bacillati</taxon>
        <taxon>Bacillota</taxon>
        <taxon>Bacilli</taxon>
        <taxon>Bacillales</taxon>
        <taxon>Bacillaceae</taxon>
        <taxon>Bacillus</taxon>
        <taxon>Bacillus cereus group</taxon>
    </lineage>
</organism>
<evidence type="ECO:0000313" key="2">
    <source>
        <dbReference type="Proteomes" id="UP000220691"/>
    </source>
</evidence>
<dbReference type="AlphaFoldDB" id="A0A9X6YMM9"/>
<name>A0A9X6YMM9_BACCE</name>
<evidence type="ECO:0000313" key="1">
    <source>
        <dbReference type="EMBL" id="PEN97890.1"/>
    </source>
</evidence>
<protein>
    <submittedName>
        <fullName evidence="1">Uncharacterized protein</fullName>
    </submittedName>
</protein>
<reference evidence="1 2" key="1">
    <citation type="submission" date="2017-09" db="EMBL/GenBank/DDBJ databases">
        <title>Large-scale bioinformatics analysis of Bacillus genomes uncovers conserved roles of natural products in bacterial physiology.</title>
        <authorList>
            <consortium name="Agbiome Team Llc"/>
            <person name="Bleich R.M."/>
            <person name="Kirk G.J."/>
            <person name="Santa Maria K.C."/>
            <person name="Allen S.E."/>
            <person name="Farag S."/>
            <person name="Shank E.A."/>
            <person name="Bowers A."/>
        </authorList>
    </citation>
    <scope>NUCLEOTIDE SEQUENCE [LARGE SCALE GENOMIC DNA]</scope>
    <source>
        <strain evidence="1 2">AFS027647</strain>
    </source>
</reference>